<dbReference type="Proteomes" id="UP000023541">
    <property type="component" value="Unassembled WGS sequence"/>
</dbReference>
<feature type="transmembrane region" description="Helical" evidence="1">
    <location>
        <begin position="12"/>
        <end position="28"/>
    </location>
</feature>
<sequence>MQKRIIGIDVARALAIFGMIIVNFKMVFGSHGNPLLNAFLGILDGKAAATFVVLAGVGISLLTKSADDETLNRNKNKLLKRALFLFLIGISYSTIWQADILHFYAIYILLAIFLIKSNPKTLVLIAIGMIIIYPILMILWNYDSGWDYTKMEYTNLWTLKGFLKNLFFNGFHPVIPWSAFMIIGMWFGKMELSNTIVVTKALWSSLAVFIIVQIISYFSIVFFSMGNQEIITELTPILGTNPMPPLPLYMISGSSIAIFLISSCILISRKYENTILIRILKNTGQLALTFYIAHVILGMGCIEIVDPTKMGTYTINFSFLYALLFCIACLIFSMISKKYAKHGPAEWIMRKLTD</sequence>
<reference evidence="4 5" key="1">
    <citation type="submission" date="2014-04" db="EMBL/GenBank/DDBJ databases">
        <title>Aquimarina sp. 22II-S11-z7 Genome Sequencing.</title>
        <authorList>
            <person name="Lai Q."/>
        </authorList>
    </citation>
    <scope>NUCLEOTIDE SEQUENCE [LARGE SCALE GENOMIC DNA]</scope>
    <source>
        <strain evidence="4 5">22II-S11-z7</strain>
    </source>
</reference>
<accession>A0A023C1A8</accession>
<evidence type="ECO:0000313" key="5">
    <source>
        <dbReference type="Proteomes" id="UP000023541"/>
    </source>
</evidence>
<keyword evidence="1" id="KW-0812">Transmembrane</keyword>
<dbReference type="OrthoDB" id="9807744at2"/>
<proteinExistence type="predicted"/>
<organism evidence="4 5">
    <name type="scientific">Aquimarina atlantica</name>
    <dbReference type="NCBI Taxonomy" id="1317122"/>
    <lineage>
        <taxon>Bacteria</taxon>
        <taxon>Pseudomonadati</taxon>
        <taxon>Bacteroidota</taxon>
        <taxon>Flavobacteriia</taxon>
        <taxon>Flavobacteriales</taxon>
        <taxon>Flavobacteriaceae</taxon>
        <taxon>Aquimarina</taxon>
    </lineage>
</organism>
<feature type="transmembrane region" description="Helical" evidence="1">
    <location>
        <begin position="317"/>
        <end position="335"/>
    </location>
</feature>
<feature type="domain" description="Heparan-alpha-glucosaminide N-acetyltransferase catalytic" evidence="3">
    <location>
        <begin position="4"/>
        <end position="216"/>
    </location>
</feature>
<evidence type="ECO:0000256" key="1">
    <source>
        <dbReference type="SAM" id="Phobius"/>
    </source>
</evidence>
<keyword evidence="1" id="KW-0472">Membrane</keyword>
<dbReference type="InterPro" id="IPR007349">
    <property type="entry name" value="DUF418"/>
</dbReference>
<evidence type="ECO:0000259" key="2">
    <source>
        <dbReference type="Pfam" id="PF04235"/>
    </source>
</evidence>
<keyword evidence="5" id="KW-1185">Reference proteome</keyword>
<feature type="domain" description="DUF418" evidence="2">
    <location>
        <begin position="247"/>
        <end position="353"/>
    </location>
</feature>
<feature type="transmembrane region" description="Helical" evidence="1">
    <location>
        <begin position="48"/>
        <end position="66"/>
    </location>
</feature>
<dbReference type="PANTHER" id="PTHR30590">
    <property type="entry name" value="INNER MEMBRANE PROTEIN"/>
    <property type="match status" value="1"/>
</dbReference>
<dbReference type="EMBL" id="AQRA01000001">
    <property type="protein sequence ID" value="EZH76019.1"/>
    <property type="molecule type" value="Genomic_DNA"/>
</dbReference>
<dbReference type="Pfam" id="PF07786">
    <property type="entry name" value="HGSNAT_cat"/>
    <property type="match status" value="1"/>
</dbReference>
<feature type="transmembrane region" description="Helical" evidence="1">
    <location>
        <begin position="78"/>
        <end position="94"/>
    </location>
</feature>
<keyword evidence="1" id="KW-1133">Transmembrane helix</keyword>
<dbReference type="AlphaFoldDB" id="A0A023C1A8"/>
<feature type="transmembrane region" description="Helical" evidence="1">
    <location>
        <begin position="246"/>
        <end position="267"/>
    </location>
</feature>
<dbReference type="eggNOG" id="COG2311">
    <property type="taxonomic scope" value="Bacteria"/>
</dbReference>
<gene>
    <name evidence="4" type="ORF">ATO12_04310</name>
</gene>
<comment type="caution">
    <text evidence="4">The sequence shown here is derived from an EMBL/GenBank/DDBJ whole genome shotgun (WGS) entry which is preliminary data.</text>
</comment>
<evidence type="ECO:0000259" key="3">
    <source>
        <dbReference type="Pfam" id="PF07786"/>
    </source>
</evidence>
<dbReference type="Pfam" id="PF04235">
    <property type="entry name" value="DUF418"/>
    <property type="match status" value="1"/>
</dbReference>
<name>A0A023C1A8_9FLAO</name>
<feature type="transmembrane region" description="Helical" evidence="1">
    <location>
        <begin position="122"/>
        <end position="142"/>
    </location>
</feature>
<dbReference type="InterPro" id="IPR012429">
    <property type="entry name" value="HGSNAT_cat"/>
</dbReference>
<dbReference type="PANTHER" id="PTHR30590:SF3">
    <property type="entry name" value="HYPOTHETICAL MEMBRANE SPANNING PROTEIN"/>
    <property type="match status" value="1"/>
</dbReference>
<protein>
    <submittedName>
        <fullName evidence="4">Membrane protein</fullName>
    </submittedName>
</protein>
<feature type="transmembrane region" description="Helical" evidence="1">
    <location>
        <begin position="200"/>
        <end position="226"/>
    </location>
</feature>
<evidence type="ECO:0000313" key="4">
    <source>
        <dbReference type="EMBL" id="EZH76019.1"/>
    </source>
</evidence>
<dbReference type="STRING" id="1317122.ATO12_04310"/>
<feature type="transmembrane region" description="Helical" evidence="1">
    <location>
        <begin position="166"/>
        <end position="188"/>
    </location>
</feature>
<dbReference type="InterPro" id="IPR052529">
    <property type="entry name" value="Bact_Transport_Assoc"/>
</dbReference>
<dbReference type="RefSeq" id="WP_034238933.1">
    <property type="nucleotide sequence ID" value="NZ_AQRA01000001.1"/>
</dbReference>
<feature type="transmembrane region" description="Helical" evidence="1">
    <location>
        <begin position="100"/>
        <end position="115"/>
    </location>
</feature>